<feature type="transmembrane region" description="Helical" evidence="1">
    <location>
        <begin position="20"/>
        <end position="38"/>
    </location>
</feature>
<keyword evidence="3" id="KW-1185">Reference proteome</keyword>
<keyword evidence="1" id="KW-0472">Membrane</keyword>
<dbReference type="Proteomes" id="UP000410492">
    <property type="component" value="Unassembled WGS sequence"/>
</dbReference>
<evidence type="ECO:0000256" key="1">
    <source>
        <dbReference type="SAM" id="Phobius"/>
    </source>
</evidence>
<reference evidence="2 3" key="1">
    <citation type="submission" date="2019-01" db="EMBL/GenBank/DDBJ databases">
        <authorList>
            <person name="Sayadi A."/>
        </authorList>
    </citation>
    <scope>NUCLEOTIDE SEQUENCE [LARGE SCALE GENOMIC DNA]</scope>
</reference>
<evidence type="ECO:0000313" key="2">
    <source>
        <dbReference type="EMBL" id="VEN62421.1"/>
    </source>
</evidence>
<feature type="non-terminal residue" evidence="2">
    <location>
        <position position="1"/>
    </location>
</feature>
<dbReference type="EMBL" id="CAACVG010013855">
    <property type="protein sequence ID" value="VEN62421.1"/>
    <property type="molecule type" value="Genomic_DNA"/>
</dbReference>
<accession>A0A653DST8</accession>
<gene>
    <name evidence="2" type="ORF">CALMAC_LOCUS19543</name>
</gene>
<keyword evidence="1" id="KW-0812">Transmembrane</keyword>
<dbReference type="AlphaFoldDB" id="A0A653DST8"/>
<evidence type="ECO:0000313" key="3">
    <source>
        <dbReference type="Proteomes" id="UP000410492"/>
    </source>
</evidence>
<name>A0A653DST8_CALMS</name>
<sequence>STGDTNVHYGGSIRNRWDKQYFALFFCVHFEQIWLICYRTCRNINNISLYQ</sequence>
<keyword evidence="1" id="KW-1133">Transmembrane helix</keyword>
<protein>
    <submittedName>
        <fullName evidence="2">Uncharacterized protein</fullName>
    </submittedName>
</protein>
<organism evidence="2 3">
    <name type="scientific">Callosobruchus maculatus</name>
    <name type="common">Southern cowpea weevil</name>
    <name type="synonym">Pulse bruchid</name>
    <dbReference type="NCBI Taxonomy" id="64391"/>
    <lineage>
        <taxon>Eukaryota</taxon>
        <taxon>Metazoa</taxon>
        <taxon>Ecdysozoa</taxon>
        <taxon>Arthropoda</taxon>
        <taxon>Hexapoda</taxon>
        <taxon>Insecta</taxon>
        <taxon>Pterygota</taxon>
        <taxon>Neoptera</taxon>
        <taxon>Endopterygota</taxon>
        <taxon>Coleoptera</taxon>
        <taxon>Polyphaga</taxon>
        <taxon>Cucujiformia</taxon>
        <taxon>Chrysomeloidea</taxon>
        <taxon>Chrysomelidae</taxon>
        <taxon>Bruchinae</taxon>
        <taxon>Bruchini</taxon>
        <taxon>Callosobruchus</taxon>
    </lineage>
</organism>
<proteinExistence type="predicted"/>